<sequence length="113" mass="12996">MFRMIGLSIEISKEDTATFDLSFQGEGLYFDSETKVIVALKRRPRDDVIIWSKELKLEAKEGKYYLTVPLDSKDTNYTGGTYWWDVRMVAPDGEVYTPFAPQRFSILEVVGDV</sequence>
<dbReference type="EMBL" id="BK014910">
    <property type="protein sequence ID" value="DAD82012.1"/>
    <property type="molecule type" value="Genomic_DNA"/>
</dbReference>
<evidence type="ECO:0000313" key="1">
    <source>
        <dbReference type="EMBL" id="DAD82012.1"/>
    </source>
</evidence>
<accession>A0A8S5MIF7</accession>
<reference evidence="1" key="1">
    <citation type="journal article" date="2021" name="Proc. Natl. Acad. Sci. U.S.A.">
        <title>A Catalog of Tens of Thousands of Viruses from Human Metagenomes Reveals Hidden Associations with Chronic Diseases.</title>
        <authorList>
            <person name="Tisza M.J."/>
            <person name="Buck C.B."/>
        </authorList>
    </citation>
    <scope>NUCLEOTIDE SEQUENCE</scope>
    <source>
        <strain evidence="1">CtAvK3</strain>
    </source>
</reference>
<name>A0A8S5MIF7_9CAUD</name>
<organism evidence="1">
    <name type="scientific">Siphoviridae sp. ctAvK3</name>
    <dbReference type="NCBI Taxonomy" id="2826184"/>
    <lineage>
        <taxon>Viruses</taxon>
        <taxon>Duplodnaviria</taxon>
        <taxon>Heunggongvirae</taxon>
        <taxon>Uroviricota</taxon>
        <taxon>Caudoviricetes</taxon>
    </lineage>
</organism>
<protein>
    <submittedName>
        <fullName evidence="1">Uncharacterized protein</fullName>
    </submittedName>
</protein>
<proteinExistence type="predicted"/>